<comment type="caution">
    <text evidence="3">The sequence shown here is derived from an EMBL/GenBank/DDBJ whole genome shotgun (WGS) entry which is preliminary data.</text>
</comment>
<keyword evidence="4" id="KW-1185">Reference proteome</keyword>
<organism evidence="3 4">
    <name type="scientific">Prorocentrum cordatum</name>
    <dbReference type="NCBI Taxonomy" id="2364126"/>
    <lineage>
        <taxon>Eukaryota</taxon>
        <taxon>Sar</taxon>
        <taxon>Alveolata</taxon>
        <taxon>Dinophyceae</taxon>
        <taxon>Prorocentrales</taxon>
        <taxon>Prorocentraceae</taxon>
        <taxon>Prorocentrum</taxon>
    </lineage>
</organism>
<keyword evidence="1" id="KW-0175">Coiled coil</keyword>
<evidence type="ECO:0000313" key="4">
    <source>
        <dbReference type="Proteomes" id="UP001189429"/>
    </source>
</evidence>
<feature type="coiled-coil region" evidence="1">
    <location>
        <begin position="69"/>
        <end position="124"/>
    </location>
</feature>
<dbReference type="EMBL" id="CAUYUJ010014416">
    <property type="protein sequence ID" value="CAK0840970.1"/>
    <property type="molecule type" value="Genomic_DNA"/>
</dbReference>
<sequence length="413" mass="44676">MAGRALALCLCLALRGASGALASEAAQHRANPIRKVVNLLSEMKAKVTAEGEAEKKVFEEFMCYCKTGVTTLEQSIQDSEAKIEALTNKLKEMAEKKAATEAALAEHTASRAEAKDQMAKAKALRDSEHSEFLKFKSDSDTNISAIAAAVAAIEKGMGMSFLQSGAANLIRTYAMEKATMEDSARQTLLAFLSGADGYAPKSGEIVGILKQMGDEMAAALADSQKEEGAAKATFEEMMAAKTKEVNTLTAQIEEEMMRLGELNVLLAEDDNDLEETKDTLAEDKVYLAELKKGCATKEAEWEARCKLRQEELVALSETIDMLNSDDSLELFKKTLPSASASLLQIQEGLAVQRERALAALRASPHQGPELDLVLLAVQGKAAGFEKVPAERGDGCEFEERAGRRRQEEGVLRS</sequence>
<dbReference type="Proteomes" id="UP001189429">
    <property type="component" value="Unassembled WGS sequence"/>
</dbReference>
<evidence type="ECO:0000256" key="2">
    <source>
        <dbReference type="SAM" id="SignalP"/>
    </source>
</evidence>
<gene>
    <name evidence="3" type="ORF">PCOR1329_LOCUS36283</name>
</gene>
<name>A0ABN9T7B2_9DINO</name>
<keyword evidence="2" id="KW-0732">Signal</keyword>
<protein>
    <submittedName>
        <fullName evidence="3">Uncharacterized protein</fullName>
    </submittedName>
</protein>
<evidence type="ECO:0000313" key="3">
    <source>
        <dbReference type="EMBL" id="CAK0840970.1"/>
    </source>
</evidence>
<accession>A0ABN9T7B2</accession>
<feature type="signal peptide" evidence="2">
    <location>
        <begin position="1"/>
        <end position="22"/>
    </location>
</feature>
<reference evidence="3" key="1">
    <citation type="submission" date="2023-10" db="EMBL/GenBank/DDBJ databases">
        <authorList>
            <person name="Chen Y."/>
            <person name="Shah S."/>
            <person name="Dougan E. K."/>
            <person name="Thang M."/>
            <person name="Chan C."/>
        </authorList>
    </citation>
    <scope>NUCLEOTIDE SEQUENCE [LARGE SCALE GENOMIC DNA]</scope>
</reference>
<proteinExistence type="predicted"/>
<feature type="chain" id="PRO_5047042954" evidence="2">
    <location>
        <begin position="23"/>
        <end position="413"/>
    </location>
</feature>
<evidence type="ECO:0000256" key="1">
    <source>
        <dbReference type="SAM" id="Coils"/>
    </source>
</evidence>